<feature type="region of interest" description="Disordered" evidence="1">
    <location>
        <begin position="23"/>
        <end position="62"/>
    </location>
</feature>
<name>A0A261Y896_9FUNG</name>
<evidence type="ECO:0000313" key="3">
    <source>
        <dbReference type="Proteomes" id="UP000242875"/>
    </source>
</evidence>
<evidence type="ECO:0000313" key="2">
    <source>
        <dbReference type="EMBL" id="OZJ06845.1"/>
    </source>
</evidence>
<evidence type="ECO:0000256" key="1">
    <source>
        <dbReference type="SAM" id="MobiDB-lite"/>
    </source>
</evidence>
<sequence length="177" mass="19873">MHGVDCKGLIFTNSTETLGAVESHEQLQSVHTQHSTDTASQTHVPRSTFTDTGPLESSDEGTTANLGSLADNASLVKDTNVNRKPKPRGSYRRYNFDQIEKLFDLVIEEGKTAKDAALITGINIRTAQHYIKRYNDDEERRLPVCNRQPRIGAKDYIDKHPTSILEDIRQKLCEAFT</sequence>
<keyword evidence="3" id="KW-1185">Reference proteome</keyword>
<protein>
    <submittedName>
        <fullName evidence="2">Uncharacterized protein</fullName>
    </submittedName>
</protein>
<dbReference type="OrthoDB" id="2269220at2759"/>
<comment type="caution">
    <text evidence="2">The sequence shown here is derived from an EMBL/GenBank/DDBJ whole genome shotgun (WGS) entry which is preliminary data.</text>
</comment>
<dbReference type="AlphaFoldDB" id="A0A261Y896"/>
<gene>
    <name evidence="2" type="ORF">BZG36_00042</name>
</gene>
<reference evidence="2 3" key="1">
    <citation type="journal article" date="2017" name="Mycologia">
        <title>Bifiguratus adelaidae, gen. et sp. nov., a new member of Mucoromycotina in endophytic and soil-dwelling habitats.</title>
        <authorList>
            <person name="Torres-Cruz T.J."/>
            <person name="Billingsley Tobias T.L."/>
            <person name="Almatruk M."/>
            <person name="Hesse C."/>
            <person name="Kuske C.R."/>
            <person name="Desiro A."/>
            <person name="Benucci G.M."/>
            <person name="Bonito G."/>
            <person name="Stajich J.E."/>
            <person name="Dunlap C."/>
            <person name="Arnold A.E."/>
            <person name="Porras-Alfaro A."/>
        </authorList>
    </citation>
    <scope>NUCLEOTIDE SEQUENCE [LARGE SCALE GENOMIC DNA]</scope>
    <source>
        <strain evidence="2 3">AZ0501</strain>
    </source>
</reference>
<accession>A0A261Y896</accession>
<dbReference type="Proteomes" id="UP000242875">
    <property type="component" value="Unassembled WGS sequence"/>
</dbReference>
<feature type="compositionally biased region" description="Polar residues" evidence="1">
    <location>
        <begin position="26"/>
        <end position="51"/>
    </location>
</feature>
<proteinExistence type="predicted"/>
<organism evidence="2 3">
    <name type="scientific">Bifiguratus adelaidae</name>
    <dbReference type="NCBI Taxonomy" id="1938954"/>
    <lineage>
        <taxon>Eukaryota</taxon>
        <taxon>Fungi</taxon>
        <taxon>Fungi incertae sedis</taxon>
        <taxon>Mucoromycota</taxon>
        <taxon>Mucoromycotina</taxon>
        <taxon>Endogonomycetes</taxon>
        <taxon>Endogonales</taxon>
        <taxon>Endogonales incertae sedis</taxon>
        <taxon>Bifiguratus</taxon>
    </lineage>
</organism>
<dbReference type="EMBL" id="MVBO01000001">
    <property type="protein sequence ID" value="OZJ06845.1"/>
    <property type="molecule type" value="Genomic_DNA"/>
</dbReference>